<evidence type="ECO:0000313" key="3">
    <source>
        <dbReference type="Proteomes" id="UP000735302"/>
    </source>
</evidence>
<organism evidence="2 3">
    <name type="scientific">Plakobranchus ocellatus</name>
    <dbReference type="NCBI Taxonomy" id="259542"/>
    <lineage>
        <taxon>Eukaryota</taxon>
        <taxon>Metazoa</taxon>
        <taxon>Spiralia</taxon>
        <taxon>Lophotrochozoa</taxon>
        <taxon>Mollusca</taxon>
        <taxon>Gastropoda</taxon>
        <taxon>Heterobranchia</taxon>
        <taxon>Euthyneura</taxon>
        <taxon>Panpulmonata</taxon>
        <taxon>Sacoglossa</taxon>
        <taxon>Placobranchoidea</taxon>
        <taxon>Plakobranchidae</taxon>
        <taxon>Plakobranchus</taxon>
    </lineage>
</organism>
<keyword evidence="3" id="KW-1185">Reference proteome</keyword>
<name>A0AAV4D5E1_9GAST</name>
<reference evidence="2 3" key="1">
    <citation type="journal article" date="2021" name="Elife">
        <title>Chloroplast acquisition without the gene transfer in kleptoplastic sea slugs, Plakobranchus ocellatus.</title>
        <authorList>
            <person name="Maeda T."/>
            <person name="Takahashi S."/>
            <person name="Yoshida T."/>
            <person name="Shimamura S."/>
            <person name="Takaki Y."/>
            <person name="Nagai Y."/>
            <person name="Toyoda A."/>
            <person name="Suzuki Y."/>
            <person name="Arimoto A."/>
            <person name="Ishii H."/>
            <person name="Satoh N."/>
            <person name="Nishiyama T."/>
            <person name="Hasebe M."/>
            <person name="Maruyama T."/>
            <person name="Minagawa J."/>
            <person name="Obokata J."/>
            <person name="Shigenobu S."/>
        </authorList>
    </citation>
    <scope>NUCLEOTIDE SEQUENCE [LARGE SCALE GENOMIC DNA]</scope>
</reference>
<evidence type="ECO:0000313" key="2">
    <source>
        <dbReference type="EMBL" id="GFO39370.1"/>
    </source>
</evidence>
<evidence type="ECO:0000256" key="1">
    <source>
        <dbReference type="SAM" id="MobiDB-lite"/>
    </source>
</evidence>
<protein>
    <submittedName>
        <fullName evidence="2">Uncharacterized protein</fullName>
    </submittedName>
</protein>
<dbReference type="Proteomes" id="UP000735302">
    <property type="component" value="Unassembled WGS sequence"/>
</dbReference>
<comment type="caution">
    <text evidence="2">The sequence shown here is derived from an EMBL/GenBank/DDBJ whole genome shotgun (WGS) entry which is preliminary data.</text>
</comment>
<dbReference type="AlphaFoldDB" id="A0AAV4D5E1"/>
<feature type="region of interest" description="Disordered" evidence="1">
    <location>
        <begin position="1"/>
        <end position="23"/>
    </location>
</feature>
<sequence>MCCLCGGDRQSAEPNKGRNASAGSGKAVSVLTICAALGDPKKTSYLCVPILREHIGGREDDVMKDTRGHLGVVVRKRLVEESQLTSESCLLIRIDNTACGEVKRLCITDAFISVMSSWECGRSERPEDPDMSVMVGAATTRAQALRETATRLIVSI</sequence>
<proteinExistence type="predicted"/>
<accession>A0AAV4D5E1</accession>
<gene>
    <name evidence="2" type="ORF">PoB_006587500</name>
</gene>
<dbReference type="EMBL" id="BLXT01007492">
    <property type="protein sequence ID" value="GFO39370.1"/>
    <property type="molecule type" value="Genomic_DNA"/>
</dbReference>